<comment type="caution">
    <text evidence="1">The sequence shown here is derived from an EMBL/GenBank/DDBJ whole genome shotgun (WGS) entry which is preliminary data.</text>
</comment>
<sequence length="119" mass="12811">MARVHKSHPIQADGVEMTVGVNVVAYYVLINKVLPNLQSPGRIIMVDSDIHFGDCKHTFGTIPAPKWPEGNLDQVLNLARAQSIQTLPKPGTEPIPPANSVSNMPSTSSRVGCLISLKS</sequence>
<evidence type="ECO:0000313" key="2">
    <source>
        <dbReference type="Proteomes" id="UP001489719"/>
    </source>
</evidence>
<name>A0ACC3TIZ0_9ASCO</name>
<keyword evidence="2" id="KW-1185">Reference proteome</keyword>
<protein>
    <submittedName>
        <fullName evidence="1">Uncharacterized protein</fullName>
    </submittedName>
</protein>
<reference evidence="2" key="1">
    <citation type="journal article" date="2024" name="Front. Bioeng. Biotechnol.">
        <title>Genome-scale model development and genomic sequencing of the oleaginous clade Lipomyces.</title>
        <authorList>
            <person name="Czajka J.J."/>
            <person name="Han Y."/>
            <person name="Kim J."/>
            <person name="Mondo S.J."/>
            <person name="Hofstad B.A."/>
            <person name="Robles A."/>
            <person name="Haridas S."/>
            <person name="Riley R."/>
            <person name="LaButti K."/>
            <person name="Pangilinan J."/>
            <person name="Andreopoulos W."/>
            <person name="Lipzen A."/>
            <person name="Yan J."/>
            <person name="Wang M."/>
            <person name="Ng V."/>
            <person name="Grigoriev I.V."/>
            <person name="Spatafora J.W."/>
            <person name="Magnuson J.K."/>
            <person name="Baker S.E."/>
            <person name="Pomraning K.R."/>
        </authorList>
    </citation>
    <scope>NUCLEOTIDE SEQUENCE [LARGE SCALE GENOMIC DNA]</scope>
    <source>
        <strain evidence="2">CBS 10300</strain>
    </source>
</reference>
<accession>A0ACC3TIZ0</accession>
<evidence type="ECO:0000313" key="1">
    <source>
        <dbReference type="EMBL" id="KAK9320721.1"/>
    </source>
</evidence>
<organism evidence="1 2">
    <name type="scientific">Lipomyces orientalis</name>
    <dbReference type="NCBI Taxonomy" id="1233043"/>
    <lineage>
        <taxon>Eukaryota</taxon>
        <taxon>Fungi</taxon>
        <taxon>Dikarya</taxon>
        <taxon>Ascomycota</taxon>
        <taxon>Saccharomycotina</taxon>
        <taxon>Lipomycetes</taxon>
        <taxon>Lipomycetales</taxon>
        <taxon>Lipomycetaceae</taxon>
        <taxon>Lipomyces</taxon>
    </lineage>
</organism>
<dbReference type="Proteomes" id="UP001489719">
    <property type="component" value="Unassembled WGS sequence"/>
</dbReference>
<gene>
    <name evidence="1" type="ORF">V1517DRAFT_340474</name>
</gene>
<dbReference type="EMBL" id="MU970118">
    <property type="protein sequence ID" value="KAK9320721.1"/>
    <property type="molecule type" value="Genomic_DNA"/>
</dbReference>
<proteinExistence type="predicted"/>